<accession>A0A644TGC6</accession>
<dbReference type="InterPro" id="IPR027417">
    <property type="entry name" value="P-loop_NTPase"/>
</dbReference>
<dbReference type="PANTHER" id="PTHR41287:SF1">
    <property type="entry name" value="PROTEIN YMFN"/>
    <property type="match status" value="1"/>
</dbReference>
<sequence length="511" mass="57963">MYDQELAQRAIDWFPRYLTHTKGRWAGTPFDLFPWQAEIIGKIFGTIKEDGSRQYKRVYVEVPKKNGKSEIGAGIALRLLFADNEPGAEIYSAAADRDQAAIVFNVAAQMVRNNPALASRCKIIDSTKRIIHNNGGFYRVLSAEAHTKHGFNVHGVVFDELHAQPDRSLHDVLTIGSGDARRQPLFFFITTAGHDRHSICWEVHEYARKVQDGIIEDPSFLPVLYYAEENDDWTNEAVWRKCNPSLGETISIESVREACKMAMETPALENTFRQLRLNQWVKQESRFLPMRHWDECLPLEDLDQDGGDYYCGLDLASTTDIAAFVMVHANEDGTFDVLPHFWIPEESLRARSKHDEQMFVLWVDQGYMTATHGNVIDYGYIREWVRDQAESYQIREIAYDRWNATQIVHDLEDDGATMVPFGQGFASMSGPTKELLNLVLSHKIRHGGNPVLRWMADNVVVQKDAAGNIKPDKEKSTEKIDGIVALIMALDRAIRNGGGFGQDLMAEEIIG</sequence>
<dbReference type="InterPro" id="IPR005021">
    <property type="entry name" value="Terminase_largesu-like"/>
</dbReference>
<comment type="caution">
    <text evidence="3">The sequence shown here is derived from an EMBL/GenBank/DDBJ whole genome shotgun (WGS) entry which is preliminary data.</text>
</comment>
<dbReference type="AlphaFoldDB" id="A0A644TGC6"/>
<reference evidence="3" key="1">
    <citation type="submission" date="2019-08" db="EMBL/GenBank/DDBJ databases">
        <authorList>
            <person name="Kucharzyk K."/>
            <person name="Murdoch R.W."/>
            <person name="Higgins S."/>
            <person name="Loffler F."/>
        </authorList>
    </citation>
    <scope>NUCLEOTIDE SEQUENCE</scope>
</reference>
<dbReference type="Pfam" id="PF20441">
    <property type="entry name" value="TerL_nuclease"/>
    <property type="match status" value="1"/>
</dbReference>
<name>A0A644TGC6_9ZZZZ</name>
<dbReference type="Gene3D" id="3.30.420.240">
    <property type="match status" value="1"/>
</dbReference>
<dbReference type="InterPro" id="IPR046462">
    <property type="entry name" value="TerL_nuclease"/>
</dbReference>
<proteinExistence type="predicted"/>
<dbReference type="InterPro" id="IPR046461">
    <property type="entry name" value="TerL_ATPase"/>
</dbReference>
<gene>
    <name evidence="3" type="ORF">SDC9_11696</name>
</gene>
<evidence type="ECO:0008006" key="4">
    <source>
        <dbReference type="Google" id="ProtNLM"/>
    </source>
</evidence>
<dbReference type="Pfam" id="PF03354">
    <property type="entry name" value="TerL_ATPase"/>
    <property type="match status" value="1"/>
</dbReference>
<evidence type="ECO:0000259" key="1">
    <source>
        <dbReference type="Pfam" id="PF03354"/>
    </source>
</evidence>
<dbReference type="PANTHER" id="PTHR41287">
    <property type="match status" value="1"/>
</dbReference>
<dbReference type="EMBL" id="VSSQ01000030">
    <property type="protein sequence ID" value="MPL66028.1"/>
    <property type="molecule type" value="Genomic_DNA"/>
</dbReference>
<evidence type="ECO:0000313" key="3">
    <source>
        <dbReference type="EMBL" id="MPL66028.1"/>
    </source>
</evidence>
<protein>
    <recommendedName>
        <fullName evidence="4">Terminase large subunit</fullName>
    </recommendedName>
</protein>
<feature type="domain" description="Terminase large subunit-like endonuclease" evidence="2">
    <location>
        <begin position="216"/>
        <end position="494"/>
    </location>
</feature>
<dbReference type="Gene3D" id="3.40.50.300">
    <property type="entry name" value="P-loop containing nucleotide triphosphate hydrolases"/>
    <property type="match status" value="1"/>
</dbReference>
<feature type="domain" description="Terminase large subunit-like ATPase" evidence="1">
    <location>
        <begin position="34"/>
        <end position="208"/>
    </location>
</feature>
<organism evidence="3">
    <name type="scientific">bioreactor metagenome</name>
    <dbReference type="NCBI Taxonomy" id="1076179"/>
    <lineage>
        <taxon>unclassified sequences</taxon>
        <taxon>metagenomes</taxon>
        <taxon>ecological metagenomes</taxon>
    </lineage>
</organism>
<evidence type="ECO:0000259" key="2">
    <source>
        <dbReference type="Pfam" id="PF20441"/>
    </source>
</evidence>
<dbReference type="GO" id="GO:0004519">
    <property type="term" value="F:endonuclease activity"/>
    <property type="evidence" value="ECO:0007669"/>
    <property type="project" value="InterPro"/>
</dbReference>